<dbReference type="Proteomes" id="UP000805193">
    <property type="component" value="Unassembled WGS sequence"/>
</dbReference>
<sequence>MYAETPEKLEAAIEDMQAKSHQAYITRVMSFLKCKTEWNYFCRRLLAHAYNRKPMHQLQYNRLLSRMPAPAAQAITALDTHTYQVPSGTADGKVCEVYSDVGMCTCAVGLTGDHAGEVPLRGEDGYQCDFQRGKQGRRGSRHEFGPGDCAGWLQVRIGKKNEPISSVHMARKASAKATRAARIPSILPKEETKVIPKLLIVNVISAIRTAANLSSVETALDTQCPKIPQNIMVISTPDEQRARRYANIKSIVVGSKTYEVGAYAAALHGTVEGVVKGIPPEDSAGDAAAPEDCDETMTTTDMMDIVRKFRIFLGQSATATELLHRNVDELESFVLQKPRRLRTVSTKAPQVGGGAEDGFFQVADVTTSVRGVLLRVDTP</sequence>
<dbReference type="EMBL" id="JABSTQ010007249">
    <property type="protein sequence ID" value="KAG0436012.1"/>
    <property type="molecule type" value="Genomic_DNA"/>
</dbReference>
<protein>
    <submittedName>
        <fullName evidence="1">Uncharacterized protein</fullName>
    </submittedName>
</protein>
<accession>A0AC60QQ09</accession>
<keyword evidence="2" id="KW-1185">Reference proteome</keyword>
<organism evidence="1 2">
    <name type="scientific">Ixodes persulcatus</name>
    <name type="common">Taiga tick</name>
    <dbReference type="NCBI Taxonomy" id="34615"/>
    <lineage>
        <taxon>Eukaryota</taxon>
        <taxon>Metazoa</taxon>
        <taxon>Ecdysozoa</taxon>
        <taxon>Arthropoda</taxon>
        <taxon>Chelicerata</taxon>
        <taxon>Arachnida</taxon>
        <taxon>Acari</taxon>
        <taxon>Parasitiformes</taxon>
        <taxon>Ixodida</taxon>
        <taxon>Ixodoidea</taxon>
        <taxon>Ixodidae</taxon>
        <taxon>Ixodinae</taxon>
        <taxon>Ixodes</taxon>
    </lineage>
</organism>
<evidence type="ECO:0000313" key="1">
    <source>
        <dbReference type="EMBL" id="KAG0436012.1"/>
    </source>
</evidence>
<gene>
    <name evidence="1" type="ORF">HPB47_018195</name>
</gene>
<name>A0AC60QQ09_IXOPE</name>
<evidence type="ECO:0000313" key="2">
    <source>
        <dbReference type="Proteomes" id="UP000805193"/>
    </source>
</evidence>
<reference evidence="1 2" key="1">
    <citation type="journal article" date="2020" name="Cell">
        <title>Large-Scale Comparative Analyses of Tick Genomes Elucidate Their Genetic Diversity and Vector Capacities.</title>
        <authorList>
            <consortium name="Tick Genome and Microbiome Consortium (TIGMIC)"/>
            <person name="Jia N."/>
            <person name="Wang J."/>
            <person name="Shi W."/>
            <person name="Du L."/>
            <person name="Sun Y."/>
            <person name="Zhan W."/>
            <person name="Jiang J.F."/>
            <person name="Wang Q."/>
            <person name="Zhang B."/>
            <person name="Ji P."/>
            <person name="Bell-Sakyi L."/>
            <person name="Cui X.M."/>
            <person name="Yuan T.T."/>
            <person name="Jiang B.G."/>
            <person name="Yang W.F."/>
            <person name="Lam T.T."/>
            <person name="Chang Q.C."/>
            <person name="Ding S.J."/>
            <person name="Wang X.J."/>
            <person name="Zhu J.G."/>
            <person name="Ruan X.D."/>
            <person name="Zhao L."/>
            <person name="Wei J.T."/>
            <person name="Ye R.Z."/>
            <person name="Que T.C."/>
            <person name="Du C.H."/>
            <person name="Zhou Y.H."/>
            <person name="Cheng J.X."/>
            <person name="Dai P.F."/>
            <person name="Guo W.B."/>
            <person name="Han X.H."/>
            <person name="Huang E.J."/>
            <person name="Li L.F."/>
            <person name="Wei W."/>
            <person name="Gao Y.C."/>
            <person name="Liu J.Z."/>
            <person name="Shao H.Z."/>
            <person name="Wang X."/>
            <person name="Wang C.C."/>
            <person name="Yang T.C."/>
            <person name="Huo Q.B."/>
            <person name="Li W."/>
            <person name="Chen H.Y."/>
            <person name="Chen S.E."/>
            <person name="Zhou L.G."/>
            <person name="Ni X.B."/>
            <person name="Tian J.H."/>
            <person name="Sheng Y."/>
            <person name="Liu T."/>
            <person name="Pan Y.S."/>
            <person name="Xia L.Y."/>
            <person name="Li J."/>
            <person name="Zhao F."/>
            <person name="Cao W.C."/>
        </authorList>
    </citation>
    <scope>NUCLEOTIDE SEQUENCE [LARGE SCALE GENOMIC DNA]</scope>
    <source>
        <strain evidence="1">Iper-2018</strain>
    </source>
</reference>
<proteinExistence type="predicted"/>
<comment type="caution">
    <text evidence="1">The sequence shown here is derived from an EMBL/GenBank/DDBJ whole genome shotgun (WGS) entry which is preliminary data.</text>
</comment>